<dbReference type="AlphaFoldDB" id="A0A251TYJ0"/>
<protein>
    <submittedName>
        <fullName evidence="1">Uncharacterized protein</fullName>
    </submittedName>
</protein>
<evidence type="ECO:0000313" key="2">
    <source>
        <dbReference type="Proteomes" id="UP000215914"/>
    </source>
</evidence>
<dbReference type="InParanoid" id="A0A251TYJ0"/>
<keyword evidence="2" id="KW-1185">Reference proteome</keyword>
<proteinExistence type="predicted"/>
<dbReference type="EMBL" id="CM007898">
    <property type="protein sequence ID" value="OTG15859.1"/>
    <property type="molecule type" value="Genomic_DNA"/>
</dbReference>
<organism evidence="1 2">
    <name type="scientific">Helianthus annuus</name>
    <name type="common">Common sunflower</name>
    <dbReference type="NCBI Taxonomy" id="4232"/>
    <lineage>
        <taxon>Eukaryota</taxon>
        <taxon>Viridiplantae</taxon>
        <taxon>Streptophyta</taxon>
        <taxon>Embryophyta</taxon>
        <taxon>Tracheophyta</taxon>
        <taxon>Spermatophyta</taxon>
        <taxon>Magnoliopsida</taxon>
        <taxon>eudicotyledons</taxon>
        <taxon>Gunneridae</taxon>
        <taxon>Pentapetalae</taxon>
        <taxon>asterids</taxon>
        <taxon>campanulids</taxon>
        <taxon>Asterales</taxon>
        <taxon>Asteraceae</taxon>
        <taxon>Asteroideae</taxon>
        <taxon>Heliantheae alliance</taxon>
        <taxon>Heliantheae</taxon>
        <taxon>Helianthus</taxon>
    </lineage>
</organism>
<reference evidence="2" key="1">
    <citation type="journal article" date="2017" name="Nature">
        <title>The sunflower genome provides insights into oil metabolism, flowering and Asterid evolution.</title>
        <authorList>
            <person name="Badouin H."/>
            <person name="Gouzy J."/>
            <person name="Grassa C.J."/>
            <person name="Murat F."/>
            <person name="Staton S.E."/>
            <person name="Cottret L."/>
            <person name="Lelandais-Briere C."/>
            <person name="Owens G.L."/>
            <person name="Carrere S."/>
            <person name="Mayjonade B."/>
            <person name="Legrand L."/>
            <person name="Gill N."/>
            <person name="Kane N.C."/>
            <person name="Bowers J.E."/>
            <person name="Hubner S."/>
            <person name="Bellec A."/>
            <person name="Berard A."/>
            <person name="Berges H."/>
            <person name="Blanchet N."/>
            <person name="Boniface M.C."/>
            <person name="Brunel D."/>
            <person name="Catrice O."/>
            <person name="Chaidir N."/>
            <person name="Claudel C."/>
            <person name="Donnadieu C."/>
            <person name="Faraut T."/>
            <person name="Fievet G."/>
            <person name="Helmstetter N."/>
            <person name="King M."/>
            <person name="Knapp S.J."/>
            <person name="Lai Z."/>
            <person name="Le Paslier M.C."/>
            <person name="Lippi Y."/>
            <person name="Lorenzon L."/>
            <person name="Mandel J.R."/>
            <person name="Marage G."/>
            <person name="Marchand G."/>
            <person name="Marquand E."/>
            <person name="Bret-Mestries E."/>
            <person name="Morien E."/>
            <person name="Nambeesan S."/>
            <person name="Nguyen T."/>
            <person name="Pegot-Espagnet P."/>
            <person name="Pouilly N."/>
            <person name="Raftis F."/>
            <person name="Sallet E."/>
            <person name="Schiex T."/>
            <person name="Thomas J."/>
            <person name="Vandecasteele C."/>
            <person name="Vares D."/>
            <person name="Vear F."/>
            <person name="Vautrin S."/>
            <person name="Crespi M."/>
            <person name="Mangin B."/>
            <person name="Burke J.M."/>
            <person name="Salse J."/>
            <person name="Munos S."/>
            <person name="Vincourt P."/>
            <person name="Rieseberg L.H."/>
            <person name="Langlade N.B."/>
        </authorList>
    </citation>
    <scope>NUCLEOTIDE SEQUENCE [LARGE SCALE GENOMIC DNA]</scope>
    <source>
        <strain evidence="2">cv. SF193</strain>
    </source>
</reference>
<evidence type="ECO:0000313" key="1">
    <source>
        <dbReference type="EMBL" id="OTG15859.1"/>
    </source>
</evidence>
<name>A0A251TYJ0_HELAN</name>
<sequence length="77" mass="8392">MPFLTVLILKLWNMQEESKCGCQDIQGGAGSRIRIVATLTIPGLVGTKGGPIGGAGSRIHDHRRYTIISFISFDIFM</sequence>
<gene>
    <name evidence="1" type="ORF">HannXRQ_Chr09g0265021</name>
</gene>
<accession>A0A251TYJ0</accession>
<dbReference type="Proteomes" id="UP000215914">
    <property type="component" value="Chromosome 9"/>
</dbReference>